<dbReference type="Proteomes" id="UP000324091">
    <property type="component" value="Chromosome 6"/>
</dbReference>
<proteinExistence type="predicted"/>
<evidence type="ECO:0000313" key="3">
    <source>
        <dbReference type="Proteomes" id="UP000324091"/>
    </source>
</evidence>
<feature type="region of interest" description="Disordered" evidence="1">
    <location>
        <begin position="28"/>
        <end position="61"/>
    </location>
</feature>
<reference evidence="2 3" key="1">
    <citation type="submission" date="2019-04" db="EMBL/GenBank/DDBJ databases">
        <title>Chromosome genome assembly for Takifugu flavidus.</title>
        <authorList>
            <person name="Xiao S."/>
        </authorList>
    </citation>
    <scope>NUCLEOTIDE SEQUENCE [LARGE SCALE GENOMIC DNA]</scope>
    <source>
        <strain evidence="2">HTHZ2018</strain>
        <tissue evidence="2">Muscle</tissue>
    </source>
</reference>
<accession>A0A5C6N296</accession>
<evidence type="ECO:0000256" key="1">
    <source>
        <dbReference type="SAM" id="MobiDB-lite"/>
    </source>
</evidence>
<name>A0A5C6N296_9TELE</name>
<evidence type="ECO:0000313" key="2">
    <source>
        <dbReference type="EMBL" id="TWW59787.1"/>
    </source>
</evidence>
<comment type="caution">
    <text evidence="2">The sequence shown here is derived from an EMBL/GenBank/DDBJ whole genome shotgun (WGS) entry which is preliminary data.</text>
</comment>
<keyword evidence="3" id="KW-1185">Reference proteome</keyword>
<gene>
    <name evidence="2" type="ORF">D4764_06G0013170</name>
</gene>
<sequence length="61" mass="6605">MNLILELPPLVSLKDSNGWVEYAELSSDQHGTCDPRLGASHRPGLPDLPDLPGLPGLPIEY</sequence>
<dbReference type="AlphaFoldDB" id="A0A5C6N296"/>
<dbReference type="EMBL" id="RHFK02000019">
    <property type="protein sequence ID" value="TWW59787.1"/>
    <property type="molecule type" value="Genomic_DNA"/>
</dbReference>
<organism evidence="2 3">
    <name type="scientific">Takifugu flavidus</name>
    <name type="common">sansaifugu</name>
    <dbReference type="NCBI Taxonomy" id="433684"/>
    <lineage>
        <taxon>Eukaryota</taxon>
        <taxon>Metazoa</taxon>
        <taxon>Chordata</taxon>
        <taxon>Craniata</taxon>
        <taxon>Vertebrata</taxon>
        <taxon>Euteleostomi</taxon>
        <taxon>Actinopterygii</taxon>
        <taxon>Neopterygii</taxon>
        <taxon>Teleostei</taxon>
        <taxon>Neoteleostei</taxon>
        <taxon>Acanthomorphata</taxon>
        <taxon>Eupercaria</taxon>
        <taxon>Tetraodontiformes</taxon>
        <taxon>Tetradontoidea</taxon>
        <taxon>Tetraodontidae</taxon>
        <taxon>Takifugu</taxon>
    </lineage>
</organism>
<protein>
    <submittedName>
        <fullName evidence="2">Uncharacterized protein</fullName>
    </submittedName>
</protein>
<feature type="compositionally biased region" description="Low complexity" evidence="1">
    <location>
        <begin position="43"/>
        <end position="61"/>
    </location>
</feature>